<name>A0A087BL49_BIFLN</name>
<evidence type="ECO:0000313" key="3">
    <source>
        <dbReference type="Proteomes" id="UP000029024"/>
    </source>
</evidence>
<organism evidence="2 3">
    <name type="scientific">Bifidobacterium longum subsp. suis</name>
    <dbReference type="NCBI Taxonomy" id="1695"/>
    <lineage>
        <taxon>Bacteria</taxon>
        <taxon>Bacillati</taxon>
        <taxon>Actinomycetota</taxon>
        <taxon>Actinomycetes</taxon>
        <taxon>Bifidobacteriales</taxon>
        <taxon>Bifidobacteriaceae</taxon>
        <taxon>Bifidobacterium</taxon>
    </lineage>
</organism>
<evidence type="ECO:0000256" key="1">
    <source>
        <dbReference type="SAM" id="Phobius"/>
    </source>
</evidence>
<dbReference type="RefSeq" id="WP_019727564.1">
    <property type="nucleotide sequence ID" value="NZ_JGZA01000008.1"/>
</dbReference>
<dbReference type="Proteomes" id="UP000029024">
    <property type="component" value="Unassembled WGS sequence"/>
</dbReference>
<feature type="transmembrane region" description="Helical" evidence="1">
    <location>
        <begin position="7"/>
        <end position="30"/>
    </location>
</feature>
<protein>
    <submittedName>
        <fullName evidence="2">Molybdenum cofactor biosynthesis enzyme</fullName>
    </submittedName>
</protein>
<proteinExistence type="predicted"/>
<sequence length="213" mass="22884">MAKRKHIGTVILTILVAALLAVGVSGWLFWQSVQRVIGEAQQAGEYAAEAQQSVGQGDFKQALEQMDSAGSHIVAARDETQGMLWQAAEYVLYYGSDVKAVRGMLDAAADAATNALPKIDSAAQGTLVDFNIEELLSGMNFSDGTLSIPKIASIKQDLSDAGAVLKRVKTSIYALPQPRTEQITEMVNQGKQVVDQIDETFDTLNTIVEKIPG</sequence>
<keyword evidence="1" id="KW-0472">Membrane</keyword>
<evidence type="ECO:0000313" key="2">
    <source>
        <dbReference type="EMBL" id="KFI71749.1"/>
    </source>
</evidence>
<gene>
    <name evidence="2" type="ORF">BLSS_1280</name>
</gene>
<comment type="caution">
    <text evidence="2">The sequence shown here is derived from an EMBL/GenBank/DDBJ whole genome shotgun (WGS) entry which is preliminary data.</text>
</comment>
<keyword evidence="1" id="KW-1133">Transmembrane helix</keyword>
<dbReference type="EMBL" id="JGZA01000008">
    <property type="protein sequence ID" value="KFI71749.1"/>
    <property type="molecule type" value="Genomic_DNA"/>
</dbReference>
<keyword evidence="1" id="KW-0812">Transmembrane</keyword>
<accession>A0A087BL49</accession>
<reference evidence="2 3" key="1">
    <citation type="submission" date="2014-03" db="EMBL/GenBank/DDBJ databases">
        <title>Genomics of Bifidobacteria.</title>
        <authorList>
            <person name="Ventura M."/>
            <person name="Milani C."/>
            <person name="Lugli G.A."/>
        </authorList>
    </citation>
    <scope>NUCLEOTIDE SEQUENCE [LARGE SCALE GENOMIC DNA]</scope>
    <source>
        <strain evidence="2 3">LMG 21814</strain>
    </source>
</reference>
<dbReference type="AlphaFoldDB" id="A0A087BL49"/>